<dbReference type="Proteomes" id="UP000054266">
    <property type="component" value="Unassembled WGS sequence"/>
</dbReference>
<sequence>MCADSLFFYTQTAYLDSSKVVQLYYLSRSLLPQFTMSAPNDEYRPSGEGVEGAHTTDTTQNDYKSRTGQSQIPVVGDEARIEDPIDERTADSDAQLARDDTEAINEDNIISDRTRGAGKSGMYREPGDEEGLPGPDDGTSAIRDQ</sequence>
<reference evidence="2 3" key="1">
    <citation type="submission" date="2015-01" db="EMBL/GenBank/DDBJ databases">
        <title>The Genome Sequence of Capronia semiimmersa CBS27337.</title>
        <authorList>
            <consortium name="The Broad Institute Genomics Platform"/>
            <person name="Cuomo C."/>
            <person name="de Hoog S."/>
            <person name="Gorbushina A."/>
            <person name="Stielow B."/>
            <person name="Teixiera M."/>
            <person name="Abouelleil A."/>
            <person name="Chapman S.B."/>
            <person name="Priest M."/>
            <person name="Young S.K."/>
            <person name="Wortman J."/>
            <person name="Nusbaum C."/>
            <person name="Birren B."/>
        </authorList>
    </citation>
    <scope>NUCLEOTIDE SEQUENCE [LARGE SCALE GENOMIC DNA]</scope>
    <source>
        <strain evidence="2 3">CBS 27337</strain>
    </source>
</reference>
<keyword evidence="3" id="KW-1185">Reference proteome</keyword>
<dbReference type="HOGENOM" id="CLU_139257_1_0_1"/>
<organism evidence="2 3">
    <name type="scientific">Phialophora macrospora</name>
    <dbReference type="NCBI Taxonomy" id="1851006"/>
    <lineage>
        <taxon>Eukaryota</taxon>
        <taxon>Fungi</taxon>
        <taxon>Dikarya</taxon>
        <taxon>Ascomycota</taxon>
        <taxon>Pezizomycotina</taxon>
        <taxon>Eurotiomycetes</taxon>
        <taxon>Chaetothyriomycetidae</taxon>
        <taxon>Chaetothyriales</taxon>
        <taxon>Herpotrichiellaceae</taxon>
        <taxon>Phialophora</taxon>
    </lineage>
</organism>
<evidence type="ECO:0000256" key="1">
    <source>
        <dbReference type="SAM" id="MobiDB-lite"/>
    </source>
</evidence>
<feature type="region of interest" description="Disordered" evidence="1">
    <location>
        <begin position="37"/>
        <end position="145"/>
    </location>
</feature>
<dbReference type="EMBL" id="KN846960">
    <property type="protein sequence ID" value="KIW65378.1"/>
    <property type="molecule type" value="Genomic_DNA"/>
</dbReference>
<evidence type="ECO:0000313" key="2">
    <source>
        <dbReference type="EMBL" id="KIW65378.1"/>
    </source>
</evidence>
<proteinExistence type="predicted"/>
<name>A0A0D2FBI5_9EURO</name>
<evidence type="ECO:0000313" key="3">
    <source>
        <dbReference type="Proteomes" id="UP000054266"/>
    </source>
</evidence>
<dbReference type="AlphaFoldDB" id="A0A0D2FBI5"/>
<feature type="compositionally biased region" description="Polar residues" evidence="1">
    <location>
        <begin position="55"/>
        <end position="72"/>
    </location>
</feature>
<protein>
    <recommendedName>
        <fullName evidence="4">Histone chaperone domain-containing protein</fullName>
    </recommendedName>
</protein>
<feature type="compositionally biased region" description="Basic and acidic residues" evidence="1">
    <location>
        <begin position="77"/>
        <end position="101"/>
    </location>
</feature>
<gene>
    <name evidence="2" type="ORF">PV04_07643</name>
</gene>
<evidence type="ECO:0008006" key="4">
    <source>
        <dbReference type="Google" id="ProtNLM"/>
    </source>
</evidence>
<accession>A0A0D2FBI5</accession>